<comment type="caution">
    <text evidence="9">The sequence shown here is derived from an EMBL/GenBank/DDBJ whole genome shotgun (WGS) entry which is preliminary data.</text>
</comment>
<dbReference type="PANTHER" id="PTHR11051:SF8">
    <property type="entry name" value="PROTEIN-GLUCOSYLGALACTOSYLHYDROXYLYSINE GLUCOSIDASE"/>
    <property type="match status" value="1"/>
</dbReference>
<evidence type="ECO:0000259" key="7">
    <source>
        <dbReference type="Pfam" id="PF03633"/>
    </source>
</evidence>
<dbReference type="GO" id="GO:0005975">
    <property type="term" value="P:carbohydrate metabolic process"/>
    <property type="evidence" value="ECO:0007669"/>
    <property type="project" value="InterPro"/>
</dbReference>
<evidence type="ECO:0000256" key="4">
    <source>
        <dbReference type="PIRSR" id="PIRSR036289-50"/>
    </source>
</evidence>
<protein>
    <submittedName>
        <fullName evidence="9">Trehalose 6-phosphate phosphorylase</fullName>
    </submittedName>
</protein>
<dbReference type="InterPro" id="IPR008928">
    <property type="entry name" value="6-hairpin_glycosidase_sf"/>
</dbReference>
<accession>A0A0C2HPH9</accession>
<keyword evidence="3" id="KW-0808">Transferase</keyword>
<feature type="domain" description="Glycoside hydrolase family 65 N-terminal" evidence="8">
    <location>
        <begin position="8"/>
        <end position="263"/>
    </location>
</feature>
<evidence type="ECO:0000256" key="1">
    <source>
        <dbReference type="ARBA" id="ARBA00006768"/>
    </source>
</evidence>
<evidence type="ECO:0000313" key="9">
    <source>
        <dbReference type="EMBL" id="KIH76845.1"/>
    </source>
</evidence>
<evidence type="ECO:0000256" key="3">
    <source>
        <dbReference type="ARBA" id="ARBA00022679"/>
    </source>
</evidence>
<dbReference type="Pfam" id="PF03633">
    <property type="entry name" value="Glyco_hydro_65C"/>
    <property type="match status" value="1"/>
</dbReference>
<feature type="domain" description="Glycoside hydrolase family 65 central catalytic" evidence="6">
    <location>
        <begin position="322"/>
        <end position="718"/>
    </location>
</feature>
<evidence type="ECO:0000259" key="8">
    <source>
        <dbReference type="Pfam" id="PF03636"/>
    </source>
</evidence>
<evidence type="ECO:0000256" key="5">
    <source>
        <dbReference type="PIRSR" id="PIRSR036289-51"/>
    </source>
</evidence>
<dbReference type="PANTHER" id="PTHR11051">
    <property type="entry name" value="GLYCOSYL HYDROLASE-RELATED"/>
    <property type="match status" value="1"/>
</dbReference>
<dbReference type="GO" id="GO:0016757">
    <property type="term" value="F:glycosyltransferase activity"/>
    <property type="evidence" value="ECO:0007669"/>
    <property type="project" value="UniProtKB-KW"/>
</dbReference>
<dbReference type="PIRSF" id="PIRSF036289">
    <property type="entry name" value="Glycosyl_hydrolase_malt_phosph"/>
    <property type="match status" value="1"/>
</dbReference>
<dbReference type="AlphaFoldDB" id="A0A0C2HPH9"/>
<feature type="active site" description="Proton donor" evidence="4">
    <location>
        <position position="498"/>
    </location>
</feature>
<evidence type="ECO:0000256" key="2">
    <source>
        <dbReference type="ARBA" id="ARBA00022676"/>
    </source>
</evidence>
<dbReference type="Pfam" id="PF03632">
    <property type="entry name" value="Glyco_hydro_65m"/>
    <property type="match status" value="1"/>
</dbReference>
<evidence type="ECO:0000313" key="10">
    <source>
        <dbReference type="Proteomes" id="UP000035068"/>
    </source>
</evidence>
<reference evidence="9 10" key="1">
    <citation type="submission" date="2014-12" db="EMBL/GenBank/DDBJ databases">
        <title>Genomes of Geoalkalibacter ferrihydriticus and Geoalkalibacter subterraneus, two haloalkaliphilic metal-reducing members of the Geobacteraceae.</title>
        <authorList>
            <person name="Badalamenti J.P."/>
            <person name="Torres C.I."/>
            <person name="Krajmalnik-Brown R."/>
            <person name="Bond D.R."/>
        </authorList>
    </citation>
    <scope>NUCLEOTIDE SEQUENCE [LARGE SCALE GENOMIC DNA]</scope>
    <source>
        <strain evidence="9 10">DSM 17813</strain>
    </source>
</reference>
<feature type="binding site" evidence="5">
    <location>
        <begin position="359"/>
        <end position="360"/>
    </location>
    <ligand>
        <name>substrate</name>
    </ligand>
</feature>
<dbReference type="EMBL" id="JWJD01000002">
    <property type="protein sequence ID" value="KIH76845.1"/>
    <property type="molecule type" value="Genomic_DNA"/>
</dbReference>
<dbReference type="GO" id="GO:0030246">
    <property type="term" value="F:carbohydrate binding"/>
    <property type="evidence" value="ECO:0007669"/>
    <property type="project" value="InterPro"/>
</dbReference>
<feature type="domain" description="Glycoside hydrolase family 65 C-terminal" evidence="7">
    <location>
        <begin position="729"/>
        <end position="790"/>
    </location>
</feature>
<dbReference type="InterPro" id="IPR017045">
    <property type="entry name" value="Malt_Pase/Glycosyl_Hdrlase"/>
</dbReference>
<dbReference type="SUPFAM" id="SSF48208">
    <property type="entry name" value="Six-hairpin glycosidases"/>
    <property type="match status" value="1"/>
</dbReference>
<dbReference type="RefSeq" id="WP_040097856.1">
    <property type="nucleotide sequence ID" value="NZ_JWJD01000002.1"/>
</dbReference>
<feature type="binding site" evidence="5">
    <location>
        <begin position="619"/>
        <end position="620"/>
    </location>
    <ligand>
        <name>substrate</name>
    </ligand>
</feature>
<dbReference type="GO" id="GO:0004553">
    <property type="term" value="F:hydrolase activity, hydrolyzing O-glycosyl compounds"/>
    <property type="evidence" value="ECO:0007669"/>
    <property type="project" value="TreeGrafter"/>
</dbReference>
<sequence length="807" mass="93290">MNSWTLVYESFDPPQEKLREALCTVGNGYFCTRGAAPESRADDVHYPGTYLAGGYNRLETQIAGRTIENEDLVNLPNWLPLSFRIQGGDWFNLQGVKIHSYRQTLDLKQGLLQRSIRFEDAEQRITLLEQKCLVHMGNRHLAALETCLQAENWSGKVDFCSALDGRVVNDNVERYSDLANRHLEPLAAQQLDEETLLLKMRTNQSRVEIAQASRTRIFIAGAAQTPERSLDQQDDYIAQQFTINLEQGQEARIEKIIALFTSRDEALSECGLEARTAAARAGCFDDLLKGHALRWKHLWRRFDINLEEANGDKGERNKMILRLHIFHLLQTVSMHAIKLDIGVPSRGWHGEAYRGHIFWDELFIFPLLNLRTPEITRTLLKYRYRRLDEARAAARESGFRGAMYPWQSGSNGREESQEVHLNPKSGNWIPDNSRLQRHVNAAIAWNVWQYFQVTDDLEYLCFYGAEMILEIARFWSSLVQWNEEIERYEILGVMGPDEYHDAYPDSDQPGLNNNTYTNVMAVWVLSCALETLEVLPENRRQELCEILGLKEDEIERWDHISRRMRLVFHGEGLLSQFEGYDELEELDWESYRQKHGKVMRLDRILEAEDDTPNRYKCSKQADVLMLFYLFSAEELQTLFERLGYDFDCQTIPKNIDYYLARTSHGSTLSQVVHSWVLSRSDREGSWDLYAQALRSDIDDIQGGTTPEGIHLGAMAGTVDLIQRCYTGIETRNGVLHLNPCLPRELMSLCLQLHYRGQLLTLRITQEKMKLTCQQCEIEAIRVAYGEQEYRLRGGETLEMNLCSKECP</sequence>
<dbReference type="InterPro" id="IPR005195">
    <property type="entry name" value="Glyco_hydro_65_M"/>
</dbReference>
<dbReference type="Gene3D" id="1.50.10.10">
    <property type="match status" value="1"/>
</dbReference>
<gene>
    <name evidence="9" type="ORF">GFER_06985</name>
</gene>
<dbReference type="InterPro" id="IPR037018">
    <property type="entry name" value="GH65_N"/>
</dbReference>
<keyword evidence="2" id="KW-0328">Glycosyltransferase</keyword>
<dbReference type="Gene3D" id="2.70.98.40">
    <property type="entry name" value="Glycoside hydrolase, family 65, N-terminal domain"/>
    <property type="match status" value="1"/>
</dbReference>
<dbReference type="Proteomes" id="UP000035068">
    <property type="component" value="Unassembled WGS sequence"/>
</dbReference>
<proteinExistence type="inferred from homology"/>
<evidence type="ECO:0000259" key="6">
    <source>
        <dbReference type="Pfam" id="PF03632"/>
    </source>
</evidence>
<dbReference type="InterPro" id="IPR005194">
    <property type="entry name" value="Glyco_hydro_65_C"/>
</dbReference>
<dbReference type="SUPFAM" id="SSF74650">
    <property type="entry name" value="Galactose mutarotase-like"/>
    <property type="match status" value="1"/>
</dbReference>
<name>A0A0C2HPH9_9BACT</name>
<dbReference type="InterPro" id="IPR005196">
    <property type="entry name" value="Glyco_hydro_65_N"/>
</dbReference>
<dbReference type="FunFam" id="1.50.10.10:FF:000053">
    <property type="entry name" value="Putative glycosyl hydrolase"/>
    <property type="match status" value="1"/>
</dbReference>
<dbReference type="Pfam" id="PF03636">
    <property type="entry name" value="Glyco_hydro_65N"/>
    <property type="match status" value="1"/>
</dbReference>
<keyword evidence="10" id="KW-1185">Reference proteome</keyword>
<dbReference type="InterPro" id="IPR012341">
    <property type="entry name" value="6hp_glycosidase-like_sf"/>
</dbReference>
<organism evidence="9 10">
    <name type="scientific">Geoalkalibacter ferrihydriticus DSM 17813</name>
    <dbReference type="NCBI Taxonomy" id="1121915"/>
    <lineage>
        <taxon>Bacteria</taxon>
        <taxon>Pseudomonadati</taxon>
        <taxon>Thermodesulfobacteriota</taxon>
        <taxon>Desulfuromonadia</taxon>
        <taxon>Desulfuromonadales</taxon>
        <taxon>Geoalkalibacteraceae</taxon>
        <taxon>Geoalkalibacter</taxon>
    </lineage>
</organism>
<dbReference type="Gene3D" id="2.60.420.10">
    <property type="entry name" value="Maltose phosphorylase, domain 3"/>
    <property type="match status" value="1"/>
</dbReference>
<comment type="similarity">
    <text evidence="1">Belongs to the glycosyl hydrolase 65 family.</text>
</comment>
<dbReference type="InterPro" id="IPR011013">
    <property type="entry name" value="Gal_mutarotase_sf_dom"/>
</dbReference>